<evidence type="ECO:0000313" key="4">
    <source>
        <dbReference type="Proteomes" id="UP000467840"/>
    </source>
</evidence>
<dbReference type="Pfam" id="PF10551">
    <property type="entry name" value="MULE"/>
    <property type="match status" value="1"/>
</dbReference>
<evidence type="ECO:0000313" key="3">
    <source>
        <dbReference type="EMBL" id="KAF2306323.1"/>
    </source>
</evidence>
<gene>
    <name evidence="3" type="ORF">GH714_016436</name>
</gene>
<dbReference type="PANTHER" id="PTHR47718:SF13">
    <property type="entry name" value="OS09G0290500 PROTEIN"/>
    <property type="match status" value="1"/>
</dbReference>
<dbReference type="Pfam" id="PF03101">
    <property type="entry name" value="FAR1"/>
    <property type="match status" value="1"/>
</dbReference>
<comment type="caution">
    <text evidence="3">The sequence shown here is derived from an EMBL/GenBank/DDBJ whole genome shotgun (WGS) entry which is preliminary data.</text>
</comment>
<dbReference type="InterPro" id="IPR004330">
    <property type="entry name" value="FAR1_DNA_bnd_dom"/>
</dbReference>
<feature type="domain" description="MULE transposase" evidence="2">
    <location>
        <begin position="471"/>
        <end position="563"/>
    </location>
</feature>
<name>A0A6A6M1T7_HEVBR</name>
<organism evidence="3 4">
    <name type="scientific">Hevea brasiliensis</name>
    <name type="common">Para rubber tree</name>
    <name type="synonym">Siphonia brasiliensis</name>
    <dbReference type="NCBI Taxonomy" id="3981"/>
    <lineage>
        <taxon>Eukaryota</taxon>
        <taxon>Viridiplantae</taxon>
        <taxon>Streptophyta</taxon>
        <taxon>Embryophyta</taxon>
        <taxon>Tracheophyta</taxon>
        <taxon>Spermatophyta</taxon>
        <taxon>Magnoliopsida</taxon>
        <taxon>eudicotyledons</taxon>
        <taxon>Gunneridae</taxon>
        <taxon>Pentapetalae</taxon>
        <taxon>rosids</taxon>
        <taxon>fabids</taxon>
        <taxon>Malpighiales</taxon>
        <taxon>Euphorbiaceae</taxon>
        <taxon>Crotonoideae</taxon>
        <taxon>Micrandreae</taxon>
        <taxon>Hevea</taxon>
    </lineage>
</organism>
<evidence type="ECO:0000259" key="2">
    <source>
        <dbReference type="Pfam" id="PF10551"/>
    </source>
</evidence>
<dbReference type="AlphaFoldDB" id="A0A6A6M1T7"/>
<dbReference type="PANTHER" id="PTHR47718">
    <property type="entry name" value="OS01G0519700 PROTEIN"/>
    <property type="match status" value="1"/>
</dbReference>
<protein>
    <submittedName>
        <fullName evidence="3">Uncharacterized protein</fullName>
    </submittedName>
</protein>
<proteinExistence type="predicted"/>
<evidence type="ECO:0000259" key="1">
    <source>
        <dbReference type="Pfam" id="PF03101"/>
    </source>
</evidence>
<accession>A0A6A6M1T7</accession>
<dbReference type="InterPro" id="IPR018289">
    <property type="entry name" value="MULE_transposase_dom"/>
</dbReference>
<dbReference type="EMBL" id="JAAGAX010000008">
    <property type="protein sequence ID" value="KAF2306323.1"/>
    <property type="molecule type" value="Genomic_DNA"/>
</dbReference>
<dbReference type="Proteomes" id="UP000467840">
    <property type="component" value="Chromosome 9"/>
</dbReference>
<reference evidence="3 4" key="1">
    <citation type="journal article" date="2020" name="Mol. Plant">
        <title>The Chromosome-Based Rubber Tree Genome Provides New Insights into Spurge Genome Evolution and Rubber Biosynthesis.</title>
        <authorList>
            <person name="Liu J."/>
            <person name="Shi C."/>
            <person name="Shi C.C."/>
            <person name="Li W."/>
            <person name="Zhang Q.J."/>
            <person name="Zhang Y."/>
            <person name="Li K."/>
            <person name="Lu H.F."/>
            <person name="Shi C."/>
            <person name="Zhu S.T."/>
            <person name="Xiao Z.Y."/>
            <person name="Nan H."/>
            <person name="Yue Y."/>
            <person name="Zhu X.G."/>
            <person name="Wu Y."/>
            <person name="Hong X.N."/>
            <person name="Fan G.Y."/>
            <person name="Tong Y."/>
            <person name="Zhang D."/>
            <person name="Mao C.L."/>
            <person name="Liu Y.L."/>
            <person name="Hao S.J."/>
            <person name="Liu W.Q."/>
            <person name="Lv M.Q."/>
            <person name="Zhang H.B."/>
            <person name="Liu Y."/>
            <person name="Hu-Tang G.R."/>
            <person name="Wang J.P."/>
            <person name="Wang J.H."/>
            <person name="Sun Y.H."/>
            <person name="Ni S.B."/>
            <person name="Chen W.B."/>
            <person name="Zhang X.C."/>
            <person name="Jiao Y.N."/>
            <person name="Eichler E.E."/>
            <person name="Li G.H."/>
            <person name="Liu X."/>
            <person name="Gao L.Z."/>
        </authorList>
    </citation>
    <scope>NUCLEOTIDE SEQUENCE [LARGE SCALE GENOMIC DNA]</scope>
    <source>
        <strain evidence="4">cv. GT1</strain>
        <tissue evidence="3">Leaf</tissue>
    </source>
</reference>
<sequence length="634" mass="73181">MEVTNEIIRKRVVADIFRCSEDDSIFNEEDDTVDEDTVRNENSMNADIEEVSSMDDGLHIFYQGDDEDVKGIDMSETTMNEGMFMRGHRKLTLNMKRVLEANDICGIRPSKSIRMLEVEVGGLENLSCLAKDCRNFIENKRRLQLGVEKVKVMERSILNDWYVKEFVYEGDLTIRDPKIITSRGRPRENRYKSSGEKKRKVLLVEAEAMEATEEKGVEDEDQTIARIAILISTHGIENSYIELSKNETHELASRDQPPSVGMYYASIDILFDAYLSYAREKGFSVAKKPASKGNGNVHKYQTISCDRGRKSYAKSISKRINCPACLSAILKSNGFWQVTKLQTQHNHELDPNMSRFMRAHSSIPSAIKRRLEAHDIAGIRPSKSVRLLEVQAGGSEKLSCLPRDYRNFINISRRRKLGNGDAGCINRMFLRMQQQNTNFFHLIDIDEDQRLTNVFWVHSRSIAAYEEFCDVIRVDTTCLINRYRMPFASIIGVNHHDQSILLGSALISHKDAKTFRWVFSTWLAAMCGGAPNAILTDQCESMKSTIREVMPNTTHRFCIWHILCKVPEKLRRVQEYDKASKEFIALIYDSLSPTMFERNCHEFVVKYNLEGNEWLLKLYNERQFWFPVYVNHIF</sequence>
<feature type="domain" description="FAR1" evidence="1">
    <location>
        <begin position="274"/>
        <end position="350"/>
    </location>
</feature>
<keyword evidence="4" id="KW-1185">Reference proteome</keyword>